<accession>A0ABS7Q8A6</accession>
<dbReference type="EMBL" id="JAINZZ010000010">
    <property type="protein sequence ID" value="MBY8878252.1"/>
    <property type="molecule type" value="Genomic_DNA"/>
</dbReference>
<evidence type="ECO:0000259" key="1">
    <source>
        <dbReference type="Pfam" id="PF13466"/>
    </source>
</evidence>
<evidence type="ECO:0000313" key="2">
    <source>
        <dbReference type="EMBL" id="MBY8878252.1"/>
    </source>
</evidence>
<dbReference type="SUPFAM" id="SSF52091">
    <property type="entry name" value="SpoIIaa-like"/>
    <property type="match status" value="1"/>
</dbReference>
<comment type="caution">
    <text evidence="2">The sequence shown here is derived from an EMBL/GenBank/DDBJ whole genome shotgun (WGS) entry which is preliminary data.</text>
</comment>
<protein>
    <submittedName>
        <fullName evidence="2">STAS domain-containing protein</fullName>
    </submittedName>
</protein>
<dbReference type="Gene3D" id="3.30.750.24">
    <property type="entry name" value="STAS domain"/>
    <property type="match status" value="1"/>
</dbReference>
<dbReference type="Pfam" id="PF13466">
    <property type="entry name" value="STAS_2"/>
    <property type="match status" value="1"/>
</dbReference>
<dbReference type="Proteomes" id="UP000778578">
    <property type="component" value="Unassembled WGS sequence"/>
</dbReference>
<name>A0ABS7Q8A6_9ACTN</name>
<reference evidence="2 3" key="1">
    <citation type="submission" date="2021-08" db="EMBL/GenBank/DDBJ databases">
        <title>WGS of actinomycetes from Thailand.</title>
        <authorList>
            <person name="Thawai C."/>
        </authorList>
    </citation>
    <scope>NUCLEOTIDE SEQUENCE [LARGE SCALE GENOMIC DNA]</scope>
    <source>
        <strain evidence="2 3">PLK6-54</strain>
    </source>
</reference>
<dbReference type="InterPro" id="IPR058548">
    <property type="entry name" value="MlaB-like_STAS"/>
</dbReference>
<evidence type="ECO:0000313" key="3">
    <source>
        <dbReference type="Proteomes" id="UP000778578"/>
    </source>
</evidence>
<keyword evidence="3" id="KW-1185">Reference proteome</keyword>
<proteinExistence type="predicted"/>
<sequence length="113" mass="12422">MLITTKSTGTTAAITPHGEISFDALPTLLTAYEALPPSVRQVEWDLRDAVFMDVAGLHLLVHQRLACQNAGRTLTVTGLRHQPLRLLLLARTLFPADCWNDFLPPDHRPATAA</sequence>
<dbReference type="InterPro" id="IPR036513">
    <property type="entry name" value="STAS_dom_sf"/>
</dbReference>
<dbReference type="CDD" id="cd07043">
    <property type="entry name" value="STAS_anti-anti-sigma_factors"/>
    <property type="match status" value="1"/>
</dbReference>
<feature type="domain" description="MlaB-like STAS" evidence="1">
    <location>
        <begin position="17"/>
        <end position="90"/>
    </location>
</feature>
<gene>
    <name evidence="2" type="ORF">K7862_11495</name>
</gene>
<organism evidence="2 3">
    <name type="scientific">Actinacidiphila acidipaludis</name>
    <dbReference type="NCBI Taxonomy" id="2873382"/>
    <lineage>
        <taxon>Bacteria</taxon>
        <taxon>Bacillati</taxon>
        <taxon>Actinomycetota</taxon>
        <taxon>Actinomycetes</taxon>
        <taxon>Kitasatosporales</taxon>
        <taxon>Streptomycetaceae</taxon>
        <taxon>Actinacidiphila</taxon>
    </lineage>
</organism>